<sequence length="78" mass="8341">MSIAELRRAPAARRLAGLAFCFGLAFSLSAFAGLTPEQCALCWDDCNARAQLCREEGGTPGECGRERLRCVNACGCRA</sequence>
<dbReference type="EMBL" id="CP013140">
    <property type="protein sequence ID" value="ALN58618.1"/>
    <property type="molecule type" value="Genomic_DNA"/>
</dbReference>
<reference evidence="1 2" key="1">
    <citation type="submission" date="2015-11" db="EMBL/GenBank/DDBJ databases">
        <title>Genome sequences of Lysobacter enzymogenes strain C3 and Lysobacter antibioticus ATCC 29479.</title>
        <authorList>
            <person name="Kobayashi D.Y."/>
        </authorList>
    </citation>
    <scope>NUCLEOTIDE SEQUENCE [LARGE SCALE GENOMIC DNA]</scope>
    <source>
        <strain evidence="1 2">C3</strain>
    </source>
</reference>
<organism evidence="1 2">
    <name type="scientific">Lysobacter enzymogenes</name>
    <dbReference type="NCBI Taxonomy" id="69"/>
    <lineage>
        <taxon>Bacteria</taxon>
        <taxon>Pseudomonadati</taxon>
        <taxon>Pseudomonadota</taxon>
        <taxon>Gammaproteobacteria</taxon>
        <taxon>Lysobacterales</taxon>
        <taxon>Lysobacteraceae</taxon>
        <taxon>Lysobacter</taxon>
    </lineage>
</organism>
<accession>A0A0S2DJA0</accession>
<proteinExistence type="predicted"/>
<name>A0A0S2DJA0_LYSEN</name>
<evidence type="ECO:0000313" key="1">
    <source>
        <dbReference type="EMBL" id="ALN58618.1"/>
    </source>
</evidence>
<dbReference type="OrthoDB" id="6027027at2"/>
<protein>
    <submittedName>
        <fullName evidence="1">Uncharacterized protein</fullName>
    </submittedName>
</protein>
<gene>
    <name evidence="1" type="ORF">GLE_3272</name>
</gene>
<dbReference type="PATRIC" id="fig|69.6.peg.3225"/>
<evidence type="ECO:0000313" key="2">
    <source>
        <dbReference type="Proteomes" id="UP000061569"/>
    </source>
</evidence>
<dbReference type="AlphaFoldDB" id="A0A0S2DJA0"/>
<dbReference type="STRING" id="69.GLE_3272"/>
<dbReference type="KEGG" id="lez:GLE_3272"/>
<dbReference type="Proteomes" id="UP000061569">
    <property type="component" value="Chromosome"/>
</dbReference>